<dbReference type="Pfam" id="PF13349">
    <property type="entry name" value="DUF4097"/>
    <property type="match status" value="1"/>
</dbReference>
<dbReference type="InterPro" id="IPR025164">
    <property type="entry name" value="Toastrack_DUF4097"/>
</dbReference>
<evidence type="ECO:0000313" key="4">
    <source>
        <dbReference type="Proteomes" id="UP001321748"/>
    </source>
</evidence>
<gene>
    <name evidence="3" type="ORF">KIMH_11980</name>
</gene>
<evidence type="ECO:0000256" key="1">
    <source>
        <dbReference type="SAM" id="MobiDB-lite"/>
    </source>
</evidence>
<dbReference type="RefSeq" id="WP_317642590.1">
    <property type="nucleotide sequence ID" value="NZ_AP026800.1"/>
</dbReference>
<sequence length="227" mass="24425">MDEHSTPAEQQEQSQPPSMTVAFDMLDMQLHVNSGESLGLEINNCKRDPNELLDIDAGSNLLAIRQIEPARDMSHPLGSGQKPWQQPTVVVTIPSQQHIDMLVLTTNGGSAQLDAIHADRFMFTAQGASIRATDLVCDALGIDCQAASVEASNVQVRQHSVVTAEGGRVSITIQEGTRTKADFGYQANCVNGSIHLPDRTLTGMSQAQRTGSPSFELTSTNSRITLA</sequence>
<dbReference type="Proteomes" id="UP001321748">
    <property type="component" value="Chromosome"/>
</dbReference>
<protein>
    <recommendedName>
        <fullName evidence="2">DUF4097 domain-containing protein</fullName>
    </recommendedName>
</protein>
<reference evidence="3 4" key="1">
    <citation type="journal article" date="2023" name="Microbiol. Spectr.">
        <title>Symbiosis of Carpenter Bees with Uncharacterized Lactic Acid Bacteria Showing NAD Auxotrophy.</title>
        <authorList>
            <person name="Kawasaki S."/>
            <person name="Ozawa K."/>
            <person name="Mori T."/>
            <person name="Yamamoto A."/>
            <person name="Ito M."/>
            <person name="Ohkuma M."/>
            <person name="Sakamoto M."/>
            <person name="Matsutani M."/>
        </authorList>
    </citation>
    <scope>NUCLEOTIDE SEQUENCE [LARGE SCALE GENOMIC DNA]</scope>
    <source>
        <strain evidence="3 4">KimH</strain>
    </source>
</reference>
<organism evidence="3 4">
    <name type="scientific">Bombiscardovia apis</name>
    <dbReference type="NCBI Taxonomy" id="2932182"/>
    <lineage>
        <taxon>Bacteria</taxon>
        <taxon>Bacillati</taxon>
        <taxon>Actinomycetota</taxon>
        <taxon>Actinomycetes</taxon>
        <taxon>Bifidobacteriales</taxon>
        <taxon>Bifidobacteriaceae</taxon>
        <taxon>Bombiscardovia</taxon>
    </lineage>
</organism>
<accession>A0ABM8BDW2</accession>
<name>A0ABM8BDW2_9BIFI</name>
<evidence type="ECO:0000259" key="2">
    <source>
        <dbReference type="Pfam" id="PF13349"/>
    </source>
</evidence>
<keyword evidence="4" id="KW-1185">Reference proteome</keyword>
<evidence type="ECO:0000313" key="3">
    <source>
        <dbReference type="EMBL" id="BDR55087.1"/>
    </source>
</evidence>
<feature type="region of interest" description="Disordered" evidence="1">
    <location>
        <begin position="204"/>
        <end position="227"/>
    </location>
</feature>
<feature type="domain" description="DUF4097" evidence="2">
    <location>
        <begin position="76"/>
        <end position="208"/>
    </location>
</feature>
<dbReference type="EMBL" id="AP026800">
    <property type="protein sequence ID" value="BDR55087.1"/>
    <property type="molecule type" value="Genomic_DNA"/>
</dbReference>
<proteinExistence type="predicted"/>